<feature type="transmembrane region" description="Helical" evidence="7">
    <location>
        <begin position="133"/>
        <end position="152"/>
    </location>
</feature>
<keyword evidence="4 7" id="KW-0812">Transmembrane</keyword>
<dbReference type="GO" id="GO:0015297">
    <property type="term" value="F:antiporter activity"/>
    <property type="evidence" value="ECO:0007669"/>
    <property type="project" value="InterPro"/>
</dbReference>
<keyword evidence="2" id="KW-0813">Transport</keyword>
<feature type="transmembrane region" description="Helical" evidence="7">
    <location>
        <begin position="239"/>
        <end position="261"/>
    </location>
</feature>
<feature type="transmembrane region" description="Helical" evidence="7">
    <location>
        <begin position="385"/>
        <end position="405"/>
    </location>
</feature>
<dbReference type="GO" id="GO:0042910">
    <property type="term" value="F:xenobiotic transmembrane transporter activity"/>
    <property type="evidence" value="ECO:0007669"/>
    <property type="project" value="InterPro"/>
</dbReference>
<evidence type="ECO:0000256" key="3">
    <source>
        <dbReference type="ARBA" id="ARBA00022475"/>
    </source>
</evidence>
<evidence type="ECO:0000256" key="6">
    <source>
        <dbReference type="ARBA" id="ARBA00023136"/>
    </source>
</evidence>
<reference evidence="8 9" key="1">
    <citation type="submission" date="2017-02" db="EMBL/GenBank/DDBJ databases">
        <authorList>
            <person name="Peterson S.W."/>
        </authorList>
    </citation>
    <scope>NUCLEOTIDE SEQUENCE [LARGE SCALE GENOMIC DNA]</scope>
    <source>
        <strain evidence="8 9">LSP_Lj1</strain>
    </source>
</reference>
<feature type="transmembrane region" description="Helical" evidence="7">
    <location>
        <begin position="56"/>
        <end position="80"/>
    </location>
</feature>
<dbReference type="AlphaFoldDB" id="A0A1R4KH97"/>
<evidence type="ECO:0000256" key="2">
    <source>
        <dbReference type="ARBA" id="ARBA00022448"/>
    </source>
</evidence>
<dbReference type="PANTHER" id="PTHR43549:SF3">
    <property type="entry name" value="MULTIDRUG RESISTANCE PROTEIN YPNP-RELATED"/>
    <property type="match status" value="1"/>
</dbReference>
<evidence type="ECO:0000256" key="1">
    <source>
        <dbReference type="ARBA" id="ARBA00004651"/>
    </source>
</evidence>
<feature type="transmembrane region" description="Helical" evidence="7">
    <location>
        <begin position="355"/>
        <end position="373"/>
    </location>
</feature>
<proteinExistence type="predicted"/>
<feature type="transmembrane region" description="Helical" evidence="7">
    <location>
        <begin position="411"/>
        <end position="433"/>
    </location>
</feature>
<evidence type="ECO:0000313" key="8">
    <source>
        <dbReference type="EMBL" id="SJN43605.1"/>
    </source>
</evidence>
<dbReference type="InterPro" id="IPR048279">
    <property type="entry name" value="MdtK-like"/>
</dbReference>
<feature type="transmembrane region" description="Helical" evidence="7">
    <location>
        <begin position="92"/>
        <end position="121"/>
    </location>
</feature>
<dbReference type="PANTHER" id="PTHR43549">
    <property type="entry name" value="MULTIDRUG RESISTANCE PROTEIN YPNP-RELATED"/>
    <property type="match status" value="1"/>
</dbReference>
<dbReference type="OrthoDB" id="9806302at2"/>
<dbReference type="NCBIfam" id="TIGR00797">
    <property type="entry name" value="matE"/>
    <property type="match status" value="1"/>
</dbReference>
<feature type="transmembrane region" description="Helical" evidence="7">
    <location>
        <begin position="316"/>
        <end position="335"/>
    </location>
</feature>
<keyword evidence="5 7" id="KW-1133">Transmembrane helix</keyword>
<name>A0A1R4KH97_9ACTN</name>
<dbReference type="InterPro" id="IPR052031">
    <property type="entry name" value="Membrane_Transporter-Flippase"/>
</dbReference>
<keyword evidence="6 7" id="KW-0472">Membrane</keyword>
<keyword evidence="3" id="KW-1003">Cell membrane</keyword>
<protein>
    <submittedName>
        <fullName evidence="8">Multi antimicrobial extrusion protein (Na(+)/drug antiporter), MATE family of MDR efflux pumps</fullName>
    </submittedName>
</protein>
<organism evidence="8 9">
    <name type="scientific">Luteococcus japonicus LSP_Lj1</name>
    <dbReference type="NCBI Taxonomy" id="1255658"/>
    <lineage>
        <taxon>Bacteria</taxon>
        <taxon>Bacillati</taxon>
        <taxon>Actinomycetota</taxon>
        <taxon>Actinomycetes</taxon>
        <taxon>Propionibacteriales</taxon>
        <taxon>Propionibacteriaceae</taxon>
        <taxon>Luteococcus</taxon>
    </lineage>
</organism>
<accession>A0A1R4KH97</accession>
<sequence length="461" mass="48065">MAKNLTTGSPLKLIVLFTLPLLVGNVFQQAYAVADTIVVGRMIGVQALAAVGASASLQFLLFGFAMGCSAGLAIPVSRFYGAGDLAGMRRAVAMGALVSASVAVFITVVGVLGAPLLLHLLGTPAELVPSATVFLRVFFAGSIATTAFNYLSSVIRALGDSTTPLLFLVLASVLNVALVVLFVGPMDTGVGGAALATVLAQLMSALLCLVLVWRRMPELHVRRSDFVLDVRQLRESARLGFTLGFQMSIIAMGAALLQFGINGLGSTAVAAFTTAMRVDQMAVIPLASVGVAMATFVAQNAGAGQWDRILVGVRKAMMMAIGMSILLGLLIFLFGTQLVEVFVGPGEPEVVSMSHQYLVVNSALYAVLAVLFICRHTIQGLGSTLAPTLAGVLELVARGIVGIFLVKHLGFLGVIIAAPAAWVLALVPLVIAWRGHRRVLQGRVLQSSKPTPVVPDVVPVA</sequence>
<dbReference type="RefSeq" id="WP_094765837.1">
    <property type="nucleotide sequence ID" value="NZ_FUKQ01000052.1"/>
</dbReference>
<evidence type="ECO:0000256" key="4">
    <source>
        <dbReference type="ARBA" id="ARBA00022692"/>
    </source>
</evidence>
<gene>
    <name evidence="8" type="ORF">FM114_14460</name>
</gene>
<evidence type="ECO:0000313" key="9">
    <source>
        <dbReference type="Proteomes" id="UP000188342"/>
    </source>
</evidence>
<dbReference type="EMBL" id="FUKQ01000052">
    <property type="protein sequence ID" value="SJN43605.1"/>
    <property type="molecule type" value="Genomic_DNA"/>
</dbReference>
<evidence type="ECO:0000256" key="7">
    <source>
        <dbReference type="SAM" id="Phobius"/>
    </source>
</evidence>
<dbReference type="CDD" id="cd13138">
    <property type="entry name" value="MATE_yoeA_like"/>
    <property type="match status" value="1"/>
</dbReference>
<keyword evidence="9" id="KW-1185">Reference proteome</keyword>
<evidence type="ECO:0000256" key="5">
    <source>
        <dbReference type="ARBA" id="ARBA00022989"/>
    </source>
</evidence>
<dbReference type="PIRSF" id="PIRSF006603">
    <property type="entry name" value="DinF"/>
    <property type="match status" value="1"/>
</dbReference>
<comment type="subcellular location">
    <subcellularLocation>
        <location evidence="1">Cell membrane</location>
        <topology evidence="1">Multi-pass membrane protein</topology>
    </subcellularLocation>
</comment>
<dbReference type="STRING" id="1255658.FM114_14460"/>
<dbReference type="InterPro" id="IPR002528">
    <property type="entry name" value="MATE_fam"/>
</dbReference>
<dbReference type="GO" id="GO:0005886">
    <property type="term" value="C:plasma membrane"/>
    <property type="evidence" value="ECO:0007669"/>
    <property type="project" value="UniProtKB-SubCell"/>
</dbReference>
<dbReference type="Proteomes" id="UP000188342">
    <property type="component" value="Unassembled WGS sequence"/>
</dbReference>
<feature type="transmembrane region" description="Helical" evidence="7">
    <location>
        <begin position="190"/>
        <end position="213"/>
    </location>
</feature>
<feature type="transmembrane region" description="Helical" evidence="7">
    <location>
        <begin position="164"/>
        <end position="184"/>
    </location>
</feature>
<feature type="transmembrane region" description="Helical" evidence="7">
    <location>
        <begin position="281"/>
        <end position="304"/>
    </location>
</feature>
<dbReference type="Pfam" id="PF01554">
    <property type="entry name" value="MatE"/>
    <property type="match status" value="2"/>
</dbReference>